<dbReference type="PANTHER" id="PTHR23429:SF0">
    <property type="entry name" value="GLUCOSE-6-PHOSPHATE 1-DEHYDROGENASE"/>
    <property type="match status" value="1"/>
</dbReference>
<dbReference type="PRINTS" id="PR00079">
    <property type="entry name" value="G6PDHDRGNASE"/>
</dbReference>
<dbReference type="Gene3D" id="3.40.50.1360">
    <property type="match status" value="1"/>
</dbReference>
<dbReference type="InterPro" id="IPR022674">
    <property type="entry name" value="G6P_DH_NAD-bd"/>
</dbReference>
<dbReference type="GO" id="GO:0006006">
    <property type="term" value="P:glucose metabolic process"/>
    <property type="evidence" value="ECO:0000318"/>
    <property type="project" value="GO_Central"/>
</dbReference>
<feature type="domain" description="Glucosamine/galactosamine-6-phosphate isomerase" evidence="8">
    <location>
        <begin position="489"/>
        <end position="712"/>
    </location>
</feature>
<sequence length="716" mass="81692">MTSTFYEPLKNKKIAAVIFGASGDLSMRMLIPSLESISLYDPFHEGTMIIGVARSKFTDEELHAKIKKSVIQFSRLHQGCDDENSETPCTVPDEFLKKIRYISGGYDDPNTYQALKKLIDENQFEGVIVYFATPPSLFHVISDNLKSNGLTSNAQRWIRIIIEKPFGTSYKTALELNDSLHSKFSEEDLYRIDHYLAKETVMNIFTFRWGNTIWEPLWNRNYISHVEITVAEAVGVENRIGYYEGVSVIRDMIQNHLLQMLSIVAMEPPSEMNAKAIRDEKLKVLRAIRAVQKDDVVLGQYIGYREHEGVPEDATTPTFAFIRFFIDNWRWQGVPFYICSGKALKEKRSSIKLVFRDIPHALFGDSTINKPNYLEIKVQPKEGIILKQHVKVPGIGLRTDVIPLSFYYKDKFGDNALAGAYERVILDAIHGDQSFFPRSDEIEECWKIVDPLLKDKYPEIIPYAKKLDIGVGMIKRNKKNLAQRVVFRTPSELIHSVTEQITRLITEAISERGICNIALSGGQTPKPIYSLLSTTPYAARIDFSKVHIWFVDERCVPPEHNLSNYHMINESLLRFIKIPEENIHRIRGEINAEDAAKEYSDEIIKHFGTEIPSFDICLLGMGKEGHTASLFPGSPAIQDKESLVIGVFVPHVKMFRVTFGRKIINNSRNIMFIITDTDKNEIIDLVFNAPYVPAMIPAQVVTAKAKDGKLYWFHVV</sequence>
<name>A2EC78_TRIV3</name>
<dbReference type="InterPro" id="IPR037171">
    <property type="entry name" value="NagB/RpiA_transferase-like"/>
</dbReference>
<keyword evidence="5 6" id="KW-0119">Carbohydrate metabolism</keyword>
<proteinExistence type="inferred from homology"/>
<dbReference type="InParanoid" id="A2EC78"/>
<dbReference type="InterPro" id="IPR001282">
    <property type="entry name" value="G6P_DH"/>
</dbReference>
<keyword evidence="3 6" id="KW-0521">NADP</keyword>
<comment type="pathway">
    <text evidence="1 6">Carbohydrate degradation; pentose phosphate pathway; D-ribulose 5-phosphate from D-glucose 6-phosphate (oxidative stage): step 1/3.</text>
</comment>
<evidence type="ECO:0000256" key="3">
    <source>
        <dbReference type="ARBA" id="ARBA00022857"/>
    </source>
</evidence>
<dbReference type="AlphaFoldDB" id="A2EC78"/>
<dbReference type="VEuPathDB" id="TrichDB:TVAGG3_0205560"/>
<evidence type="ECO:0000256" key="1">
    <source>
        <dbReference type="ARBA" id="ARBA00004937"/>
    </source>
</evidence>
<accession>A2EC78</accession>
<dbReference type="NCBIfam" id="TIGR00871">
    <property type="entry name" value="zwf"/>
    <property type="match status" value="1"/>
</dbReference>
<organism evidence="10 11">
    <name type="scientific">Trichomonas vaginalis (strain ATCC PRA-98 / G3)</name>
    <dbReference type="NCBI Taxonomy" id="412133"/>
    <lineage>
        <taxon>Eukaryota</taxon>
        <taxon>Metamonada</taxon>
        <taxon>Parabasalia</taxon>
        <taxon>Trichomonadida</taxon>
        <taxon>Trichomonadidae</taxon>
        <taxon>Trichomonas</taxon>
    </lineage>
</organism>
<comment type="similarity">
    <text evidence="6">Belongs to the glucose-6-phosphate dehydrogenase family.</text>
</comment>
<dbReference type="Proteomes" id="UP000001542">
    <property type="component" value="Unassembled WGS sequence"/>
</dbReference>
<dbReference type="SMR" id="A2EC78"/>
<dbReference type="InterPro" id="IPR006148">
    <property type="entry name" value="Glc/Gal-6P_isomerase"/>
</dbReference>
<dbReference type="SUPFAM" id="SSF51735">
    <property type="entry name" value="NAD(P)-binding Rossmann-fold domains"/>
    <property type="match status" value="1"/>
</dbReference>
<dbReference type="Pfam" id="PF01182">
    <property type="entry name" value="Glucosamine_iso"/>
    <property type="match status" value="1"/>
</dbReference>
<feature type="domain" description="Glucose-6-phosphate dehydrogenase NAD-binding" evidence="7">
    <location>
        <begin position="17"/>
        <end position="203"/>
    </location>
</feature>
<dbReference type="eggNOG" id="KOG3147">
    <property type="taxonomic scope" value="Eukaryota"/>
</dbReference>
<dbReference type="STRING" id="5722.A2EC78"/>
<feature type="domain" description="Glucose-6-phosphate dehydrogenase C-terminal" evidence="9">
    <location>
        <begin position="206"/>
        <end position="463"/>
    </location>
</feature>
<evidence type="ECO:0000313" key="10">
    <source>
        <dbReference type="EMBL" id="EAY09755.1"/>
    </source>
</evidence>
<dbReference type="InterPro" id="IPR005900">
    <property type="entry name" value="6-phosphogluconolactonase_DevB"/>
</dbReference>
<evidence type="ECO:0000259" key="9">
    <source>
        <dbReference type="Pfam" id="PF02781"/>
    </source>
</evidence>
<dbReference type="GO" id="GO:0050661">
    <property type="term" value="F:NADP binding"/>
    <property type="evidence" value="ECO:0007669"/>
    <property type="project" value="InterPro"/>
</dbReference>
<dbReference type="SUPFAM" id="SSF55347">
    <property type="entry name" value="Glyceraldehyde-3-phosphate dehydrogenase-like, C-terminal domain"/>
    <property type="match status" value="1"/>
</dbReference>
<dbReference type="Pfam" id="PF02781">
    <property type="entry name" value="G6PD_C"/>
    <property type="match status" value="1"/>
</dbReference>
<evidence type="ECO:0000313" key="11">
    <source>
        <dbReference type="Proteomes" id="UP000001542"/>
    </source>
</evidence>
<evidence type="ECO:0000256" key="4">
    <source>
        <dbReference type="ARBA" id="ARBA00023002"/>
    </source>
</evidence>
<dbReference type="UniPathway" id="UPA00115">
    <property type="reaction ID" value="UER00408"/>
</dbReference>
<keyword evidence="11" id="KW-1185">Reference proteome</keyword>
<dbReference type="RefSeq" id="XP_001321978.1">
    <property type="nucleotide sequence ID" value="XM_001321943.1"/>
</dbReference>
<dbReference type="EMBL" id="DS113351">
    <property type="protein sequence ID" value="EAY09755.1"/>
    <property type="molecule type" value="Genomic_DNA"/>
</dbReference>
<gene>
    <name evidence="10" type="ORF">TVAG_414060</name>
</gene>
<comment type="catalytic activity">
    <reaction evidence="6">
        <text>D-glucose 6-phosphate + NADP(+) = 6-phospho-D-glucono-1,5-lactone + NADPH + H(+)</text>
        <dbReference type="Rhea" id="RHEA:15841"/>
        <dbReference type="ChEBI" id="CHEBI:15378"/>
        <dbReference type="ChEBI" id="CHEBI:57783"/>
        <dbReference type="ChEBI" id="CHEBI:57955"/>
        <dbReference type="ChEBI" id="CHEBI:58349"/>
        <dbReference type="ChEBI" id="CHEBI:61548"/>
        <dbReference type="EC" id="1.1.1.49"/>
    </reaction>
</comment>
<dbReference type="NCBIfam" id="TIGR01198">
    <property type="entry name" value="pgl"/>
    <property type="match status" value="1"/>
</dbReference>
<dbReference type="GO" id="GO:0009051">
    <property type="term" value="P:pentose-phosphate shunt, oxidative branch"/>
    <property type="evidence" value="ECO:0000318"/>
    <property type="project" value="GO_Central"/>
</dbReference>
<dbReference type="OrthoDB" id="60984at2759"/>
<evidence type="ECO:0000259" key="8">
    <source>
        <dbReference type="Pfam" id="PF01182"/>
    </source>
</evidence>
<keyword evidence="2 6" id="KW-0313">Glucose metabolism</keyword>
<dbReference type="PANTHER" id="PTHR23429">
    <property type="entry name" value="GLUCOSE-6-PHOSPHATE 1-DEHYDROGENASE G6PD"/>
    <property type="match status" value="1"/>
</dbReference>
<dbReference type="Gene3D" id="3.30.360.10">
    <property type="entry name" value="Dihydrodipicolinate Reductase, domain 2"/>
    <property type="match status" value="1"/>
</dbReference>
<reference evidence="10" key="1">
    <citation type="submission" date="2006-10" db="EMBL/GenBank/DDBJ databases">
        <authorList>
            <person name="Amadeo P."/>
            <person name="Zhao Q."/>
            <person name="Wortman J."/>
            <person name="Fraser-Liggett C."/>
            <person name="Carlton J."/>
        </authorList>
    </citation>
    <scope>NUCLEOTIDE SEQUENCE</scope>
    <source>
        <strain evidence="10">G3</strain>
    </source>
</reference>
<dbReference type="InterPro" id="IPR036291">
    <property type="entry name" value="NAD(P)-bd_dom_sf"/>
</dbReference>
<evidence type="ECO:0000256" key="5">
    <source>
        <dbReference type="ARBA" id="ARBA00023277"/>
    </source>
</evidence>
<evidence type="ECO:0000259" key="7">
    <source>
        <dbReference type="Pfam" id="PF00479"/>
    </source>
</evidence>
<dbReference type="EC" id="1.1.1.49" evidence="6"/>
<evidence type="ECO:0000256" key="2">
    <source>
        <dbReference type="ARBA" id="ARBA00022526"/>
    </source>
</evidence>
<keyword evidence="4 6" id="KW-0560">Oxidoreductase</keyword>
<evidence type="ECO:0000256" key="6">
    <source>
        <dbReference type="RuleBase" id="RU362120"/>
    </source>
</evidence>
<dbReference type="HAMAP" id="MF_00966">
    <property type="entry name" value="G6PD"/>
    <property type="match status" value="1"/>
</dbReference>
<reference evidence="10" key="2">
    <citation type="journal article" date="2007" name="Science">
        <title>Draft genome sequence of the sexually transmitted pathogen Trichomonas vaginalis.</title>
        <authorList>
            <person name="Carlton J.M."/>
            <person name="Hirt R.P."/>
            <person name="Silva J.C."/>
            <person name="Delcher A.L."/>
            <person name="Schatz M."/>
            <person name="Zhao Q."/>
            <person name="Wortman J.R."/>
            <person name="Bidwell S.L."/>
            <person name="Alsmark U.C.M."/>
            <person name="Besteiro S."/>
            <person name="Sicheritz-Ponten T."/>
            <person name="Noel C.J."/>
            <person name="Dacks J.B."/>
            <person name="Foster P.G."/>
            <person name="Simillion C."/>
            <person name="Van de Peer Y."/>
            <person name="Miranda-Saavedra D."/>
            <person name="Barton G.J."/>
            <person name="Westrop G.D."/>
            <person name="Mueller S."/>
            <person name="Dessi D."/>
            <person name="Fiori P.L."/>
            <person name="Ren Q."/>
            <person name="Paulsen I."/>
            <person name="Zhang H."/>
            <person name="Bastida-Corcuera F.D."/>
            <person name="Simoes-Barbosa A."/>
            <person name="Brown M.T."/>
            <person name="Hayes R.D."/>
            <person name="Mukherjee M."/>
            <person name="Okumura C.Y."/>
            <person name="Schneider R."/>
            <person name="Smith A.J."/>
            <person name="Vanacova S."/>
            <person name="Villalvazo M."/>
            <person name="Haas B.J."/>
            <person name="Pertea M."/>
            <person name="Feldblyum T.V."/>
            <person name="Utterback T.R."/>
            <person name="Shu C.L."/>
            <person name="Osoegawa K."/>
            <person name="de Jong P.J."/>
            <person name="Hrdy I."/>
            <person name="Horvathova L."/>
            <person name="Zubacova Z."/>
            <person name="Dolezal P."/>
            <person name="Malik S.B."/>
            <person name="Logsdon J.M. Jr."/>
            <person name="Henze K."/>
            <person name="Gupta A."/>
            <person name="Wang C.C."/>
            <person name="Dunne R.L."/>
            <person name="Upcroft J.A."/>
            <person name="Upcroft P."/>
            <person name="White O."/>
            <person name="Salzberg S.L."/>
            <person name="Tang P."/>
            <person name="Chiu C.-H."/>
            <person name="Lee Y.-S."/>
            <person name="Embley T.M."/>
            <person name="Coombs G.H."/>
            <person name="Mottram J.C."/>
            <person name="Tachezy J."/>
            <person name="Fraser-Liggett C.M."/>
            <person name="Johnson P.J."/>
        </authorList>
    </citation>
    <scope>NUCLEOTIDE SEQUENCE [LARGE SCALE GENOMIC DNA]</scope>
    <source>
        <strain evidence="10">G3</strain>
    </source>
</reference>
<dbReference type="CDD" id="cd01400">
    <property type="entry name" value="6PGL"/>
    <property type="match status" value="1"/>
</dbReference>
<protein>
    <recommendedName>
        <fullName evidence="6">Glucose-6-phosphate 1-dehydrogenase</fullName>
        <ecNumber evidence="6">1.1.1.49</ecNumber>
    </recommendedName>
</protein>
<comment type="function">
    <text evidence="6">Catalyzes the rate-limiting step of the oxidative pentose-phosphate pathway, which represents a route for the dissimilation of carbohydrates besides glycolysis.</text>
</comment>
<dbReference type="eggNOG" id="KOG0563">
    <property type="taxonomic scope" value="Eukaryota"/>
</dbReference>
<dbReference type="Pfam" id="PF00479">
    <property type="entry name" value="G6PD_N"/>
    <property type="match status" value="1"/>
</dbReference>
<dbReference type="KEGG" id="tva:4767699"/>
<dbReference type="SUPFAM" id="SSF100950">
    <property type="entry name" value="NagB/RpiA/CoA transferase-like"/>
    <property type="match status" value="1"/>
</dbReference>
<dbReference type="Gene3D" id="3.40.50.720">
    <property type="entry name" value="NAD(P)-binding Rossmann-like Domain"/>
    <property type="match status" value="1"/>
</dbReference>
<dbReference type="GO" id="GO:0004345">
    <property type="term" value="F:glucose-6-phosphate dehydrogenase activity"/>
    <property type="evidence" value="ECO:0000318"/>
    <property type="project" value="GO_Central"/>
</dbReference>
<dbReference type="VEuPathDB" id="TrichDB:TVAG_414060"/>
<dbReference type="GO" id="GO:0017057">
    <property type="term" value="F:6-phosphogluconolactonase activity"/>
    <property type="evidence" value="ECO:0007669"/>
    <property type="project" value="InterPro"/>
</dbReference>
<dbReference type="InterPro" id="IPR022675">
    <property type="entry name" value="G6P_DH_C"/>
</dbReference>
<dbReference type="FunCoup" id="A2EC78">
    <property type="interactions" value="451"/>
</dbReference>